<feature type="binding site" evidence="8">
    <location>
        <position position="286"/>
    </location>
    <ligand>
        <name>a protein</name>
        <dbReference type="ChEBI" id="CHEBI:16541"/>
    </ligand>
    <ligandPart>
        <name>C-terminal Xaa-(2S)-2-hydroxyglycine residue</name>
        <dbReference type="ChEBI" id="CHEBI:142768"/>
    </ligandPart>
</feature>
<accession>A0A9J6CCP6</accession>
<evidence type="ECO:0000256" key="12">
    <source>
        <dbReference type="SAM" id="Phobius"/>
    </source>
</evidence>
<dbReference type="Gene3D" id="2.120.10.30">
    <property type="entry name" value="TolB, C-terminal domain"/>
    <property type="match status" value="1"/>
</dbReference>
<feature type="chain" id="PRO_5039943116" description="peptidylamidoglycolate lyase" evidence="13">
    <location>
        <begin position="22"/>
        <end position="484"/>
    </location>
</feature>
<keyword evidence="6" id="KW-0325">Glycoprotein</keyword>
<dbReference type="Pfam" id="PF01436">
    <property type="entry name" value="NHL"/>
    <property type="match status" value="2"/>
</dbReference>
<evidence type="ECO:0000256" key="5">
    <source>
        <dbReference type="ARBA" id="ARBA00023157"/>
    </source>
</evidence>
<keyword evidence="3 13" id="KW-0732">Signal</keyword>
<evidence type="ECO:0000256" key="4">
    <source>
        <dbReference type="ARBA" id="ARBA00022737"/>
    </source>
</evidence>
<evidence type="ECO:0000256" key="8">
    <source>
        <dbReference type="PIRSR" id="PIRSR600720-1"/>
    </source>
</evidence>
<evidence type="ECO:0000256" key="13">
    <source>
        <dbReference type="SAM" id="SignalP"/>
    </source>
</evidence>
<dbReference type="InterPro" id="IPR011042">
    <property type="entry name" value="6-blade_b-propeller_TolB-like"/>
</dbReference>
<feature type="binding site" evidence="9">
    <location>
        <position position="163"/>
    </location>
    <ligand>
        <name>Ca(2+)</name>
        <dbReference type="ChEBI" id="CHEBI:29108"/>
        <note>structural</note>
    </ligand>
</feature>
<feature type="binding site" evidence="9">
    <location>
        <position position="161"/>
    </location>
    <ligand>
        <name>Zn(2+)</name>
        <dbReference type="ChEBI" id="CHEBI:29105"/>
        <note>catalytic</note>
    </ligand>
</feature>
<keyword evidence="12" id="KW-0472">Membrane</keyword>
<keyword evidence="4" id="KW-0677">Repeat</keyword>
<protein>
    <recommendedName>
        <fullName evidence="1">peptidylamidoglycolate lyase</fullName>
        <ecNumber evidence="1">4.3.2.5</ecNumber>
    </recommendedName>
</protein>
<feature type="repeat" description="NHL" evidence="11">
    <location>
        <begin position="196"/>
        <end position="240"/>
    </location>
</feature>
<sequence length="484" mass="55122">MIKFICIQLIIFISFINLSLEYEDYDENSDYGKFQQQQFMNLQAAQKNVLKKSDEVTNEQYAESGIQNIPVELKQDYTHIDNWPTSSRKLGAISAVALDVYKNVVVFHRAERIWDAQTFDSSNNYRQQSLGPIKDNTVITFDRETGMVINEWGKNFFYMPHGLHINGNYHYITDVALHQVFRFNIKNSTIVPELVLGKTFTPGKSANSFCKPTSVAALENGDFFVADGYCNARIVKYSFSGEKLLEWGRNSFQGENSNPIEPPNAFAVPHALTLVPSKELLCVADRENGRIQCFSWTDGKYHSQYHSKIVGDRIFSVDYADDRLFVVNGPEQHEREVAGYIFDMNTNEVVGKFGNFLDPHDLAVTSNAREIYIGDLSADKTGNRLHKYILNGVKPTITREGTAPATKVLQHRGETALIVGSIMLLFTVLTVGIAILISKRKRRGKKIAGHLKFPWEMRSSKNFFYNEYNQLQNDDYTSDQNEFA</sequence>
<dbReference type="GO" id="GO:0005576">
    <property type="term" value="C:extracellular region"/>
    <property type="evidence" value="ECO:0007669"/>
    <property type="project" value="TreeGrafter"/>
</dbReference>
<feature type="binding site" evidence="9">
    <location>
        <position position="360"/>
    </location>
    <ligand>
        <name>Zn(2+)</name>
        <dbReference type="ChEBI" id="CHEBI:29105"/>
        <note>catalytic</note>
    </ligand>
</feature>
<keyword evidence="5 10" id="KW-1015">Disulfide bond</keyword>
<name>A0A9J6CCP6_POLVA</name>
<evidence type="ECO:0000256" key="1">
    <source>
        <dbReference type="ARBA" id="ARBA00012343"/>
    </source>
</evidence>
<evidence type="ECO:0000256" key="6">
    <source>
        <dbReference type="ARBA" id="ARBA00023180"/>
    </source>
</evidence>
<reference evidence="14" key="1">
    <citation type="submission" date="2021-03" db="EMBL/GenBank/DDBJ databases">
        <title>Chromosome level genome of the anhydrobiotic midge Polypedilum vanderplanki.</title>
        <authorList>
            <person name="Yoshida Y."/>
            <person name="Kikawada T."/>
            <person name="Gusev O."/>
        </authorList>
    </citation>
    <scope>NUCLEOTIDE SEQUENCE</scope>
    <source>
        <strain evidence="14">NIAS01</strain>
        <tissue evidence="14">Whole body or cell culture</tissue>
    </source>
</reference>
<evidence type="ECO:0000256" key="9">
    <source>
        <dbReference type="PIRSR" id="PIRSR600720-2"/>
    </source>
</evidence>
<dbReference type="OrthoDB" id="10018185at2759"/>
<dbReference type="GO" id="GO:0004598">
    <property type="term" value="F:peptidylamidoglycolate lyase activity"/>
    <property type="evidence" value="ECO:0007669"/>
    <property type="project" value="UniProtKB-EC"/>
</dbReference>
<evidence type="ECO:0000313" key="14">
    <source>
        <dbReference type="EMBL" id="KAG5679523.1"/>
    </source>
</evidence>
<dbReference type="SUPFAM" id="SSF63829">
    <property type="entry name" value="Calcium-dependent phosphotriesterase"/>
    <property type="match status" value="1"/>
</dbReference>
<dbReference type="GO" id="GO:0006518">
    <property type="term" value="P:peptide metabolic process"/>
    <property type="evidence" value="ECO:0007669"/>
    <property type="project" value="InterPro"/>
</dbReference>
<dbReference type="PANTHER" id="PTHR10680">
    <property type="entry name" value="PEPTIDYL-GLYCINE ALPHA-AMIDATING MONOOXYGENASE"/>
    <property type="match status" value="1"/>
</dbReference>
<gene>
    <name evidence="14" type="ORF">PVAND_009086</name>
</gene>
<feature type="disulfide bond" evidence="10">
    <location>
        <begin position="210"/>
        <end position="230"/>
    </location>
</feature>
<dbReference type="EMBL" id="JADBJN010000002">
    <property type="protein sequence ID" value="KAG5679523.1"/>
    <property type="molecule type" value="Genomic_DNA"/>
</dbReference>
<evidence type="ECO:0000256" key="11">
    <source>
        <dbReference type="PROSITE-ProRule" id="PRU00504"/>
    </source>
</evidence>
<evidence type="ECO:0000256" key="7">
    <source>
        <dbReference type="ARBA" id="ARBA00023239"/>
    </source>
</evidence>
<feature type="binding site" evidence="9">
    <location>
        <position position="270"/>
    </location>
    <ligand>
        <name>Zn(2+)</name>
        <dbReference type="ChEBI" id="CHEBI:29105"/>
        <note>catalytic</note>
    </ligand>
</feature>
<dbReference type="InterPro" id="IPR001258">
    <property type="entry name" value="NHL_repeat"/>
</dbReference>
<evidence type="ECO:0000256" key="3">
    <source>
        <dbReference type="ARBA" id="ARBA00022729"/>
    </source>
</evidence>
<proteinExistence type="predicted"/>
<organism evidence="14 15">
    <name type="scientific">Polypedilum vanderplanki</name>
    <name type="common">Sleeping chironomid midge</name>
    <dbReference type="NCBI Taxonomy" id="319348"/>
    <lineage>
        <taxon>Eukaryota</taxon>
        <taxon>Metazoa</taxon>
        <taxon>Ecdysozoa</taxon>
        <taxon>Arthropoda</taxon>
        <taxon>Hexapoda</taxon>
        <taxon>Insecta</taxon>
        <taxon>Pterygota</taxon>
        <taxon>Neoptera</taxon>
        <taxon>Endopterygota</taxon>
        <taxon>Diptera</taxon>
        <taxon>Nematocera</taxon>
        <taxon>Chironomoidea</taxon>
        <taxon>Chironomidae</taxon>
        <taxon>Chironominae</taxon>
        <taxon>Polypedilum</taxon>
        <taxon>Polypedilum</taxon>
    </lineage>
</organism>
<keyword evidence="9" id="KW-0106">Calcium</keyword>
<feature type="binding site" evidence="9">
    <location>
        <position position="96"/>
    </location>
    <ligand>
        <name>Ca(2+)</name>
        <dbReference type="ChEBI" id="CHEBI:29108"/>
        <note>structural</note>
    </ligand>
</feature>
<dbReference type="AlphaFoldDB" id="A0A9J6CCP6"/>
<dbReference type="PANTHER" id="PTHR10680:SF36">
    <property type="entry name" value="PEPTIDYL-ALPHA-HYDROXYGLYCINE ALPHA-AMIDATING LYASE 1"/>
    <property type="match status" value="1"/>
</dbReference>
<dbReference type="GO" id="GO:0016020">
    <property type="term" value="C:membrane"/>
    <property type="evidence" value="ECO:0007669"/>
    <property type="project" value="InterPro"/>
</dbReference>
<keyword evidence="12" id="KW-0812">Transmembrane</keyword>
<feature type="binding site" evidence="8">
    <location>
        <position position="229"/>
    </location>
    <ligand>
        <name>a protein</name>
        <dbReference type="ChEBI" id="CHEBI:16541"/>
    </ligand>
    <ligandPart>
        <name>C-terminal Xaa-(2S)-2-hydroxyglycine residue</name>
        <dbReference type="ChEBI" id="CHEBI:142768"/>
    </ligandPart>
</feature>
<dbReference type="CDD" id="cd14958">
    <property type="entry name" value="NHL_PAL_like"/>
    <property type="match status" value="1"/>
</dbReference>
<keyword evidence="2 9" id="KW-0479">Metal-binding</keyword>
<dbReference type="PRINTS" id="PR00790">
    <property type="entry name" value="PAMONOXGNASE"/>
</dbReference>
<evidence type="ECO:0000313" key="15">
    <source>
        <dbReference type="Proteomes" id="UP001107558"/>
    </source>
</evidence>
<dbReference type="PROSITE" id="PS51125">
    <property type="entry name" value="NHL"/>
    <property type="match status" value="1"/>
</dbReference>
<keyword evidence="15" id="KW-1185">Reference proteome</keyword>
<keyword evidence="12" id="KW-1133">Transmembrane helix</keyword>
<feature type="transmembrane region" description="Helical" evidence="12">
    <location>
        <begin position="416"/>
        <end position="437"/>
    </location>
</feature>
<feature type="binding site" evidence="8">
    <location>
        <position position="109"/>
    </location>
    <ligand>
        <name>a protein</name>
        <dbReference type="ChEBI" id="CHEBI:16541"/>
    </ligand>
    <ligandPart>
        <name>C-terminal Xaa-(2S)-2-hydroxyglycine residue</name>
        <dbReference type="ChEBI" id="CHEBI:142768"/>
    </ligandPart>
</feature>
<keyword evidence="7" id="KW-0456">Lyase</keyword>
<feature type="binding site" evidence="9">
    <location>
        <position position="361"/>
    </location>
    <ligand>
        <name>Ca(2+)</name>
        <dbReference type="ChEBI" id="CHEBI:29108"/>
        <note>structural</note>
    </ligand>
</feature>
<dbReference type="GO" id="GO:0046872">
    <property type="term" value="F:metal ion binding"/>
    <property type="evidence" value="ECO:0007669"/>
    <property type="project" value="UniProtKB-KW"/>
</dbReference>
<evidence type="ECO:0000256" key="2">
    <source>
        <dbReference type="ARBA" id="ARBA00022723"/>
    </source>
</evidence>
<keyword evidence="9" id="KW-0862">Zinc</keyword>
<dbReference type="EC" id="4.3.2.5" evidence="1"/>
<dbReference type="InterPro" id="IPR000720">
    <property type="entry name" value="PHM/PAL"/>
</dbReference>
<comment type="cofactor">
    <cofactor evidence="9">
        <name>Zn(2+)</name>
        <dbReference type="ChEBI" id="CHEBI:29105"/>
    </cofactor>
    <text evidence="9">Binds one Zn(2+) ion per subunit.</text>
</comment>
<dbReference type="Proteomes" id="UP001107558">
    <property type="component" value="Chromosome 2"/>
</dbReference>
<evidence type="ECO:0000256" key="10">
    <source>
        <dbReference type="PIRSR" id="PIRSR600720-3"/>
    </source>
</evidence>
<feature type="disulfide bond" evidence="10">
    <location>
        <begin position="282"/>
        <end position="293"/>
    </location>
</feature>
<comment type="caution">
    <text evidence="14">The sequence shown here is derived from an EMBL/GenBank/DDBJ whole genome shotgun (WGS) entry which is preliminary data.</text>
</comment>
<feature type="signal peptide" evidence="13">
    <location>
        <begin position="1"/>
        <end position="21"/>
    </location>
</feature>